<keyword evidence="6" id="KW-0349">Heme</keyword>
<evidence type="ECO:0000256" key="3">
    <source>
        <dbReference type="ARBA" id="ARBA00001974"/>
    </source>
</evidence>
<comment type="cofactor">
    <cofactor evidence="2">
        <name>heme b</name>
        <dbReference type="ChEBI" id="CHEBI:60344"/>
    </cofactor>
</comment>
<dbReference type="GO" id="GO:0005516">
    <property type="term" value="F:calmodulin binding"/>
    <property type="evidence" value="ECO:0007669"/>
    <property type="project" value="UniProtKB-KW"/>
</dbReference>
<comment type="cofactor">
    <cofactor evidence="1">
        <name>FMN</name>
        <dbReference type="ChEBI" id="CHEBI:58210"/>
    </cofactor>
</comment>
<evidence type="ECO:0000259" key="15">
    <source>
        <dbReference type="Pfam" id="PF02898"/>
    </source>
</evidence>
<dbReference type="SUPFAM" id="SSF56512">
    <property type="entry name" value="Nitric oxide (NO) synthase oxygenase domain"/>
    <property type="match status" value="1"/>
</dbReference>
<dbReference type="GO" id="GO:0046872">
    <property type="term" value="F:metal ion binding"/>
    <property type="evidence" value="ECO:0007669"/>
    <property type="project" value="UniProtKB-KW"/>
</dbReference>
<evidence type="ECO:0000313" key="17">
    <source>
        <dbReference type="Proteomes" id="UP001497497"/>
    </source>
</evidence>
<dbReference type="InterPro" id="IPR044940">
    <property type="entry name" value="NOS_dom_2"/>
</dbReference>
<dbReference type="InterPro" id="IPR036119">
    <property type="entry name" value="NOS_N_sf"/>
</dbReference>
<feature type="domain" description="Nitric oxide synthase (NOS)" evidence="15">
    <location>
        <begin position="1"/>
        <end position="113"/>
    </location>
</feature>
<organism evidence="16 17">
    <name type="scientific">Lymnaea stagnalis</name>
    <name type="common">Great pond snail</name>
    <name type="synonym">Helix stagnalis</name>
    <dbReference type="NCBI Taxonomy" id="6523"/>
    <lineage>
        <taxon>Eukaryota</taxon>
        <taxon>Metazoa</taxon>
        <taxon>Spiralia</taxon>
        <taxon>Lophotrochozoa</taxon>
        <taxon>Mollusca</taxon>
        <taxon>Gastropoda</taxon>
        <taxon>Heterobranchia</taxon>
        <taxon>Euthyneura</taxon>
        <taxon>Panpulmonata</taxon>
        <taxon>Hygrophila</taxon>
        <taxon>Lymnaeoidea</taxon>
        <taxon>Lymnaeidae</taxon>
        <taxon>Lymnaea</taxon>
    </lineage>
</organism>
<keyword evidence="17" id="KW-1185">Reference proteome</keyword>
<keyword evidence="10" id="KW-0274">FAD</keyword>
<dbReference type="FunFam" id="3.90.440.10:FF:000001">
    <property type="entry name" value="Endothelial nitric oxide synthase"/>
    <property type="match status" value="1"/>
</dbReference>
<evidence type="ECO:0000256" key="4">
    <source>
        <dbReference type="ARBA" id="ARBA00006267"/>
    </source>
</evidence>
<dbReference type="GO" id="GO:0006809">
    <property type="term" value="P:nitric oxide biosynthetic process"/>
    <property type="evidence" value="ECO:0007669"/>
    <property type="project" value="InterPro"/>
</dbReference>
<comment type="similarity">
    <text evidence="4">Belongs to the NOS family.</text>
</comment>
<comment type="cofactor">
    <cofactor evidence="3">
        <name>FAD</name>
        <dbReference type="ChEBI" id="CHEBI:57692"/>
    </cofactor>
</comment>
<keyword evidence="8" id="KW-0288">FMN</keyword>
<dbReference type="GO" id="GO:0004517">
    <property type="term" value="F:nitric-oxide synthase activity"/>
    <property type="evidence" value="ECO:0007669"/>
    <property type="project" value="UniProtKB-EC"/>
</dbReference>
<evidence type="ECO:0000256" key="14">
    <source>
        <dbReference type="ARBA" id="ARBA00023004"/>
    </source>
</evidence>
<keyword evidence="14" id="KW-0408">Iron</keyword>
<dbReference type="PANTHER" id="PTHR43410:SF1">
    <property type="entry name" value="NITRIC OXIDE SYNTHASE"/>
    <property type="match status" value="1"/>
</dbReference>
<gene>
    <name evidence="16" type="ORF">GSLYS_00011255001</name>
</gene>
<dbReference type="Pfam" id="PF02898">
    <property type="entry name" value="NO_synthase"/>
    <property type="match status" value="1"/>
</dbReference>
<accession>A0AAV2HV12</accession>
<comment type="caution">
    <text evidence="16">The sequence shown here is derived from an EMBL/GenBank/DDBJ whole genome shotgun (WGS) entry which is preliminary data.</text>
</comment>
<proteinExistence type="inferred from homology"/>
<evidence type="ECO:0000256" key="10">
    <source>
        <dbReference type="ARBA" id="ARBA00022827"/>
    </source>
</evidence>
<evidence type="ECO:0000256" key="8">
    <source>
        <dbReference type="ARBA" id="ARBA00022643"/>
    </source>
</evidence>
<keyword evidence="9" id="KW-0479">Metal-binding</keyword>
<evidence type="ECO:0000313" key="16">
    <source>
        <dbReference type="EMBL" id="CAL1537342.1"/>
    </source>
</evidence>
<dbReference type="InterPro" id="IPR004030">
    <property type="entry name" value="NOS_N"/>
</dbReference>
<dbReference type="InterPro" id="IPR050607">
    <property type="entry name" value="NOS"/>
</dbReference>
<keyword evidence="11" id="KW-0521">NADP</keyword>
<evidence type="ECO:0000256" key="13">
    <source>
        <dbReference type="ARBA" id="ARBA00023002"/>
    </source>
</evidence>
<evidence type="ECO:0000256" key="12">
    <source>
        <dbReference type="ARBA" id="ARBA00022860"/>
    </source>
</evidence>
<keyword evidence="13" id="KW-0560">Oxidoreductase</keyword>
<dbReference type="Gene3D" id="3.90.440.10">
    <property type="entry name" value="Nitric Oxide Synthase,Heme Domain,Chain A domain 2"/>
    <property type="match status" value="1"/>
</dbReference>
<evidence type="ECO:0000256" key="11">
    <source>
        <dbReference type="ARBA" id="ARBA00022857"/>
    </source>
</evidence>
<evidence type="ECO:0000256" key="1">
    <source>
        <dbReference type="ARBA" id="ARBA00001917"/>
    </source>
</evidence>
<evidence type="ECO:0000256" key="6">
    <source>
        <dbReference type="ARBA" id="ARBA00022617"/>
    </source>
</evidence>
<evidence type="ECO:0000256" key="7">
    <source>
        <dbReference type="ARBA" id="ARBA00022630"/>
    </source>
</evidence>
<dbReference type="EC" id="1.14.13.39" evidence="5"/>
<sequence length="113" mass="12704">MYTALCDHIRYATNKGNIRSAITIFPQRIEGRPDFRVLNSQLIGYAGYSMDDGKIIGDPANVEFTNQCVKMGWKPKYGMFDLLPLVLSAAGFDPELFDLPPELVLEVKLVHPE</sequence>
<dbReference type="AlphaFoldDB" id="A0AAV2HV12"/>
<dbReference type="Proteomes" id="UP001497497">
    <property type="component" value="Unassembled WGS sequence"/>
</dbReference>
<evidence type="ECO:0000256" key="2">
    <source>
        <dbReference type="ARBA" id="ARBA00001970"/>
    </source>
</evidence>
<evidence type="ECO:0000256" key="9">
    <source>
        <dbReference type="ARBA" id="ARBA00022723"/>
    </source>
</evidence>
<evidence type="ECO:0000256" key="5">
    <source>
        <dbReference type="ARBA" id="ARBA00012989"/>
    </source>
</evidence>
<name>A0AAV2HV12_LYMST</name>
<keyword evidence="12" id="KW-0112">Calmodulin-binding</keyword>
<protein>
    <recommendedName>
        <fullName evidence="5">nitric-oxide synthase (NADPH)</fullName>
        <ecNumber evidence="5">1.14.13.39</ecNumber>
    </recommendedName>
</protein>
<dbReference type="EMBL" id="CAXITT010000258">
    <property type="protein sequence ID" value="CAL1537342.1"/>
    <property type="molecule type" value="Genomic_DNA"/>
</dbReference>
<keyword evidence="7" id="KW-0285">Flavoprotein</keyword>
<dbReference type="PANTHER" id="PTHR43410">
    <property type="entry name" value="NITRIC OXIDE SYNTHASE OXYGENASE"/>
    <property type="match status" value="1"/>
</dbReference>
<reference evidence="16 17" key="1">
    <citation type="submission" date="2024-04" db="EMBL/GenBank/DDBJ databases">
        <authorList>
            <consortium name="Genoscope - CEA"/>
            <person name="William W."/>
        </authorList>
    </citation>
    <scope>NUCLEOTIDE SEQUENCE [LARGE SCALE GENOMIC DNA]</scope>
</reference>